<proteinExistence type="predicted"/>
<dbReference type="AlphaFoldDB" id="A0A139PAP6"/>
<protein>
    <submittedName>
        <fullName evidence="2">Uncharacterized protein</fullName>
    </submittedName>
</protein>
<comment type="caution">
    <text evidence="2">The sequence shown here is derived from an EMBL/GenBank/DDBJ whole genome shotgun (WGS) entry which is preliminary data.</text>
</comment>
<accession>A0A139PAP6</accession>
<dbReference type="EMBL" id="LQOB01000272">
    <property type="protein sequence ID" value="KXT85416.1"/>
    <property type="molecule type" value="Genomic_DNA"/>
</dbReference>
<name>A0A139PAP6_STROR</name>
<evidence type="ECO:0000313" key="3">
    <source>
        <dbReference type="Proteomes" id="UP000072653"/>
    </source>
</evidence>
<keyword evidence="1" id="KW-0472">Membrane</keyword>
<gene>
    <name evidence="2" type="ORF">SORDD16_01488</name>
</gene>
<keyword evidence="1" id="KW-0812">Transmembrane</keyword>
<dbReference type="Proteomes" id="UP000072653">
    <property type="component" value="Unassembled WGS sequence"/>
</dbReference>
<feature type="transmembrane region" description="Helical" evidence="1">
    <location>
        <begin position="15"/>
        <end position="32"/>
    </location>
</feature>
<sequence>MVEKEEDALYLREKGLALVLSRFLIYSFLNGFRMQNIRLIDFSKTFFRNFT</sequence>
<keyword evidence="1" id="KW-1133">Transmembrane helix</keyword>
<reference evidence="2 3" key="1">
    <citation type="submission" date="2016-01" db="EMBL/GenBank/DDBJ databases">
        <title>Highly variable Streptococcus oralis are common among viridans streptococci isolated from primates.</title>
        <authorList>
            <person name="Denapaite D."/>
            <person name="Rieger M."/>
            <person name="Koendgen S."/>
            <person name="Brueckner R."/>
            <person name="Ochigava I."/>
            <person name="Kappeler P."/>
            <person name="Maetz-Rensing K."/>
            <person name="Leendertz F."/>
            <person name="Hakenbeck R."/>
        </authorList>
    </citation>
    <scope>NUCLEOTIDE SEQUENCE [LARGE SCALE GENOMIC DNA]</scope>
    <source>
        <strain evidence="2 3">DD16</strain>
    </source>
</reference>
<organism evidence="2 3">
    <name type="scientific">Streptococcus oralis</name>
    <dbReference type="NCBI Taxonomy" id="1303"/>
    <lineage>
        <taxon>Bacteria</taxon>
        <taxon>Bacillati</taxon>
        <taxon>Bacillota</taxon>
        <taxon>Bacilli</taxon>
        <taxon>Lactobacillales</taxon>
        <taxon>Streptococcaceae</taxon>
        <taxon>Streptococcus</taxon>
    </lineage>
</organism>
<evidence type="ECO:0000313" key="2">
    <source>
        <dbReference type="EMBL" id="KXT85416.1"/>
    </source>
</evidence>
<evidence type="ECO:0000256" key="1">
    <source>
        <dbReference type="SAM" id="Phobius"/>
    </source>
</evidence>